<evidence type="ECO:0000256" key="9">
    <source>
        <dbReference type="SAM" id="Phobius"/>
    </source>
</evidence>
<feature type="transmembrane region" description="Helical" evidence="9">
    <location>
        <begin position="374"/>
        <end position="396"/>
    </location>
</feature>
<dbReference type="FunFam" id="1.20.1250.20:FF:000001">
    <property type="entry name" value="Dicarboxylate MFS transporter"/>
    <property type="match status" value="1"/>
</dbReference>
<dbReference type="PROSITE" id="PS50850">
    <property type="entry name" value="MFS"/>
    <property type="match status" value="1"/>
</dbReference>
<evidence type="ECO:0000259" key="10">
    <source>
        <dbReference type="PROSITE" id="PS50850"/>
    </source>
</evidence>
<sequence>MPQDAITADAAIRKKAKSSSRGSIIAVVAGNALEFYDFTVYAFFAVFIGKAFFPSFSPASQLIASVAVFGAGFVARPLGGILIGAYADRAGRKAALTLTIGLMALGTAIIAFTPTYQSIGLAAPVLVVIGRLLQGFSAGGETGPATTYLLEMASEGRRGFYTSWQLATQGIAALLGGMVGYIVSSVMSESALAAWGWRIPFVVGLLIAPVGLYIRNKLHETLDAESAVKDTGELISTIVRGHLPDLLIACCVLIGPTVTVYIVGHYMTSYGIRVLHLPTSTSMLVGLTTGAVGIVTSLFAGLLYDRYPRSRLIVLPQFISVIAILPVFSWVIERGSGSVFLTMIAVLTFFRVLMAPFHLCFIPEIFPKAVRSTCVSICYSVPTTIFGGSAQLVVAWMASVFPNPMSPAWYLVATNVVSLGAVFWLYLRRNRKAEGCAGTLDRPVRV</sequence>
<accession>A0A370NXK6</accession>
<dbReference type="InterPro" id="IPR020846">
    <property type="entry name" value="MFS_dom"/>
</dbReference>
<dbReference type="PANTHER" id="PTHR43528:SF3">
    <property type="entry name" value="CITRATE-PROTON SYMPORTER"/>
    <property type="match status" value="1"/>
</dbReference>
<dbReference type="GO" id="GO:0015293">
    <property type="term" value="F:symporter activity"/>
    <property type="evidence" value="ECO:0007669"/>
    <property type="project" value="UniProtKB-KW"/>
</dbReference>
<feature type="transmembrane region" description="Helical" evidence="9">
    <location>
        <begin position="195"/>
        <end position="214"/>
    </location>
</feature>
<comment type="similarity">
    <text evidence="2">Belongs to the major facilitator superfamily. Metabolite:H+ Symporter (MHS) family (TC 2.A.1.6) family.</text>
</comment>
<feature type="transmembrane region" description="Helical" evidence="9">
    <location>
        <begin position="338"/>
        <end position="362"/>
    </location>
</feature>
<evidence type="ECO:0000256" key="6">
    <source>
        <dbReference type="ARBA" id="ARBA00022847"/>
    </source>
</evidence>
<dbReference type="InterPro" id="IPR051084">
    <property type="entry name" value="H+-coupled_symporters"/>
</dbReference>
<reference evidence="12" key="1">
    <citation type="submission" date="2018-06" db="EMBL/GenBank/DDBJ databases">
        <authorList>
            <person name="Feng T."/>
            <person name="Jeon C.O."/>
        </authorList>
    </citation>
    <scope>NUCLEOTIDE SEQUENCE [LARGE SCALE GENOMIC DNA]</scope>
    <source>
        <strain evidence="12">S23</strain>
    </source>
</reference>
<dbReference type="InterPro" id="IPR011701">
    <property type="entry name" value="MFS"/>
</dbReference>
<feature type="transmembrane region" description="Helical" evidence="9">
    <location>
        <begin position="160"/>
        <end position="183"/>
    </location>
</feature>
<keyword evidence="4" id="KW-1003">Cell membrane</keyword>
<evidence type="ECO:0000256" key="1">
    <source>
        <dbReference type="ARBA" id="ARBA00004651"/>
    </source>
</evidence>
<dbReference type="InterPro" id="IPR036259">
    <property type="entry name" value="MFS_trans_sf"/>
</dbReference>
<keyword evidence="8 9" id="KW-0472">Membrane</keyword>
<organism evidence="11 12">
    <name type="scientific">Cupriavidus lacunae</name>
    <dbReference type="NCBI Taxonomy" id="2666307"/>
    <lineage>
        <taxon>Bacteria</taxon>
        <taxon>Pseudomonadati</taxon>
        <taxon>Pseudomonadota</taxon>
        <taxon>Betaproteobacteria</taxon>
        <taxon>Burkholderiales</taxon>
        <taxon>Burkholderiaceae</taxon>
        <taxon>Cupriavidus</taxon>
    </lineage>
</organism>
<name>A0A370NXK6_9BURK</name>
<dbReference type="SUPFAM" id="SSF103473">
    <property type="entry name" value="MFS general substrate transporter"/>
    <property type="match status" value="1"/>
</dbReference>
<feature type="transmembrane region" description="Helical" evidence="9">
    <location>
        <begin position="246"/>
        <end position="264"/>
    </location>
</feature>
<keyword evidence="5 9" id="KW-0812">Transmembrane</keyword>
<evidence type="ECO:0000313" key="11">
    <source>
        <dbReference type="EMBL" id="RDK10312.1"/>
    </source>
</evidence>
<dbReference type="Pfam" id="PF07690">
    <property type="entry name" value="MFS_1"/>
    <property type="match status" value="1"/>
</dbReference>
<keyword evidence="12" id="KW-1185">Reference proteome</keyword>
<evidence type="ECO:0000256" key="3">
    <source>
        <dbReference type="ARBA" id="ARBA00022448"/>
    </source>
</evidence>
<dbReference type="InterPro" id="IPR005829">
    <property type="entry name" value="Sugar_transporter_CS"/>
</dbReference>
<dbReference type="EMBL" id="QKWJ01000009">
    <property type="protein sequence ID" value="RDK10312.1"/>
    <property type="molecule type" value="Genomic_DNA"/>
</dbReference>
<feature type="transmembrane region" description="Helical" evidence="9">
    <location>
        <begin position="94"/>
        <end position="113"/>
    </location>
</feature>
<dbReference type="Proteomes" id="UP000255165">
    <property type="component" value="Unassembled WGS sequence"/>
</dbReference>
<dbReference type="GO" id="GO:0005886">
    <property type="term" value="C:plasma membrane"/>
    <property type="evidence" value="ECO:0007669"/>
    <property type="project" value="UniProtKB-SubCell"/>
</dbReference>
<evidence type="ECO:0000256" key="5">
    <source>
        <dbReference type="ARBA" id="ARBA00022692"/>
    </source>
</evidence>
<evidence type="ECO:0000256" key="8">
    <source>
        <dbReference type="ARBA" id="ARBA00023136"/>
    </source>
</evidence>
<feature type="transmembrane region" description="Helical" evidence="9">
    <location>
        <begin position="284"/>
        <end position="305"/>
    </location>
</feature>
<feature type="transmembrane region" description="Helical" evidence="9">
    <location>
        <begin position="61"/>
        <end position="87"/>
    </location>
</feature>
<feature type="transmembrane region" description="Helical" evidence="9">
    <location>
        <begin position="23"/>
        <end position="49"/>
    </location>
</feature>
<dbReference type="Gene3D" id="1.20.1250.20">
    <property type="entry name" value="MFS general substrate transporter like domains"/>
    <property type="match status" value="1"/>
</dbReference>
<feature type="domain" description="Major facilitator superfamily (MFS) profile" evidence="10">
    <location>
        <begin position="23"/>
        <end position="432"/>
    </location>
</feature>
<dbReference type="PROSITE" id="PS00216">
    <property type="entry name" value="SUGAR_TRANSPORT_1"/>
    <property type="match status" value="1"/>
</dbReference>
<dbReference type="AlphaFoldDB" id="A0A370NXK6"/>
<evidence type="ECO:0000256" key="2">
    <source>
        <dbReference type="ARBA" id="ARBA00008240"/>
    </source>
</evidence>
<dbReference type="PROSITE" id="PS00217">
    <property type="entry name" value="SUGAR_TRANSPORT_2"/>
    <property type="match status" value="1"/>
</dbReference>
<keyword evidence="3" id="KW-0813">Transport</keyword>
<dbReference type="PANTHER" id="PTHR43528">
    <property type="entry name" value="ALPHA-KETOGLUTARATE PERMEASE"/>
    <property type="match status" value="1"/>
</dbReference>
<evidence type="ECO:0000256" key="7">
    <source>
        <dbReference type="ARBA" id="ARBA00022989"/>
    </source>
</evidence>
<proteinExistence type="inferred from homology"/>
<feature type="transmembrane region" description="Helical" evidence="9">
    <location>
        <begin position="408"/>
        <end position="427"/>
    </location>
</feature>
<comment type="caution">
    <text evidence="11">The sequence shown here is derived from an EMBL/GenBank/DDBJ whole genome shotgun (WGS) entry which is preliminary data.</text>
</comment>
<evidence type="ECO:0000256" key="4">
    <source>
        <dbReference type="ARBA" id="ARBA00022475"/>
    </source>
</evidence>
<protein>
    <submittedName>
        <fullName evidence="11">MFS transporter</fullName>
    </submittedName>
</protein>
<gene>
    <name evidence="11" type="ORF">DN412_10225</name>
</gene>
<keyword evidence="6" id="KW-0769">Symport</keyword>
<feature type="transmembrane region" description="Helical" evidence="9">
    <location>
        <begin position="312"/>
        <end position="332"/>
    </location>
</feature>
<comment type="subcellular location">
    <subcellularLocation>
        <location evidence="1">Cell membrane</location>
        <topology evidence="1">Multi-pass membrane protein</topology>
    </subcellularLocation>
</comment>
<evidence type="ECO:0000313" key="12">
    <source>
        <dbReference type="Proteomes" id="UP000255165"/>
    </source>
</evidence>
<keyword evidence="7 9" id="KW-1133">Transmembrane helix</keyword>
<dbReference type="RefSeq" id="WP_115014556.1">
    <property type="nucleotide sequence ID" value="NZ_QKWJ01000009.1"/>
</dbReference>
<feature type="transmembrane region" description="Helical" evidence="9">
    <location>
        <begin position="119"/>
        <end position="139"/>
    </location>
</feature>